<accession>A0A9P5CL53</accession>
<sequence>MASLPIIDFSHWLNGSVEDKKRVAHDLAGACRRVGFVYIINHGVSEDLLQEAFSWSKKLFDLPSEDKMRAPHPPGPEVHRGYSWPGLEKVTQYVHEDGADSDDEDAQLRQVQDCKESYEIGSETLASQPNQWLPEEVLPGFREFTTGFYWCLFDTAKELLKAMAIGIGLDDESFFLRYHSGQNNQLRLLHYPPVETAKLSSNALARMPAHSDWGSITMLFQDDCGGLQVENVEQPGEFVDATPVKGALVMNVGDLLMRWSNDYLKSTLHRVTVPPVAADRPAAAGEAMTKARYSIPYFVAPDPASIIECIPACASQTNPARYPPIRQDEYRKMRAKLQYRDKPEKPATPVTVA</sequence>
<dbReference type="GO" id="GO:0016491">
    <property type="term" value="F:oxidoreductase activity"/>
    <property type="evidence" value="ECO:0007669"/>
    <property type="project" value="UniProtKB-KW"/>
</dbReference>
<organism evidence="4 5">
    <name type="scientific">Cryphonectria parasitica (strain ATCC 38755 / EP155)</name>
    <dbReference type="NCBI Taxonomy" id="660469"/>
    <lineage>
        <taxon>Eukaryota</taxon>
        <taxon>Fungi</taxon>
        <taxon>Dikarya</taxon>
        <taxon>Ascomycota</taxon>
        <taxon>Pezizomycotina</taxon>
        <taxon>Sordariomycetes</taxon>
        <taxon>Sordariomycetidae</taxon>
        <taxon>Diaporthales</taxon>
        <taxon>Cryphonectriaceae</taxon>
        <taxon>Cryphonectria-Endothia species complex</taxon>
        <taxon>Cryphonectria</taxon>
    </lineage>
</organism>
<evidence type="ECO:0000259" key="3">
    <source>
        <dbReference type="PROSITE" id="PS51471"/>
    </source>
</evidence>
<keyword evidence="2" id="KW-0479">Metal-binding</keyword>
<dbReference type="Pfam" id="PF03171">
    <property type="entry name" value="2OG-FeII_Oxy"/>
    <property type="match status" value="1"/>
</dbReference>
<dbReference type="InterPro" id="IPR044861">
    <property type="entry name" value="IPNS-like_FE2OG_OXY"/>
</dbReference>
<dbReference type="Pfam" id="PF14226">
    <property type="entry name" value="DIOX_N"/>
    <property type="match status" value="1"/>
</dbReference>
<feature type="domain" description="Fe2OG dioxygenase" evidence="3">
    <location>
        <begin position="182"/>
        <end position="301"/>
    </location>
</feature>
<dbReference type="Proteomes" id="UP000803844">
    <property type="component" value="Unassembled WGS sequence"/>
</dbReference>
<evidence type="ECO:0000256" key="2">
    <source>
        <dbReference type="RuleBase" id="RU003682"/>
    </source>
</evidence>
<dbReference type="InterPro" id="IPR005123">
    <property type="entry name" value="Oxoglu/Fe-dep_dioxygenase_dom"/>
</dbReference>
<comment type="similarity">
    <text evidence="1 2">Belongs to the iron/ascorbate-dependent oxidoreductase family.</text>
</comment>
<dbReference type="AlphaFoldDB" id="A0A9P5CL53"/>
<dbReference type="Gene3D" id="2.60.120.330">
    <property type="entry name" value="B-lactam Antibiotic, Isopenicillin N Synthase, Chain"/>
    <property type="match status" value="1"/>
</dbReference>
<dbReference type="PANTHER" id="PTHR47990">
    <property type="entry name" value="2-OXOGLUTARATE (2OG) AND FE(II)-DEPENDENT OXYGENASE SUPERFAMILY PROTEIN-RELATED"/>
    <property type="match status" value="1"/>
</dbReference>
<dbReference type="InterPro" id="IPR050231">
    <property type="entry name" value="Iron_ascorbate_oxido_reductase"/>
</dbReference>
<dbReference type="InterPro" id="IPR027443">
    <property type="entry name" value="IPNS-like_sf"/>
</dbReference>
<evidence type="ECO:0000313" key="5">
    <source>
        <dbReference type="Proteomes" id="UP000803844"/>
    </source>
</evidence>
<dbReference type="OrthoDB" id="288590at2759"/>
<proteinExistence type="inferred from homology"/>
<dbReference type="RefSeq" id="XP_040773687.1">
    <property type="nucleotide sequence ID" value="XM_040923712.1"/>
</dbReference>
<protein>
    <submittedName>
        <fullName evidence="4">Clavaminate synthase-like protein</fullName>
    </submittedName>
</protein>
<dbReference type="GeneID" id="63840841"/>
<evidence type="ECO:0000313" key="4">
    <source>
        <dbReference type="EMBL" id="KAF3762708.1"/>
    </source>
</evidence>
<dbReference type="InterPro" id="IPR026992">
    <property type="entry name" value="DIOX_N"/>
</dbReference>
<evidence type="ECO:0000256" key="1">
    <source>
        <dbReference type="ARBA" id="ARBA00008056"/>
    </source>
</evidence>
<dbReference type="PRINTS" id="PR00682">
    <property type="entry name" value="IPNSYNTHASE"/>
</dbReference>
<gene>
    <name evidence="4" type="ORF">M406DRAFT_357559</name>
</gene>
<keyword evidence="5" id="KW-1185">Reference proteome</keyword>
<dbReference type="EMBL" id="MU032350">
    <property type="protein sequence ID" value="KAF3762708.1"/>
    <property type="molecule type" value="Genomic_DNA"/>
</dbReference>
<dbReference type="SUPFAM" id="SSF51197">
    <property type="entry name" value="Clavaminate synthase-like"/>
    <property type="match status" value="1"/>
</dbReference>
<dbReference type="GO" id="GO:0046872">
    <property type="term" value="F:metal ion binding"/>
    <property type="evidence" value="ECO:0007669"/>
    <property type="project" value="UniProtKB-KW"/>
</dbReference>
<keyword evidence="2" id="KW-0560">Oxidoreductase</keyword>
<reference evidence="4" key="1">
    <citation type="journal article" date="2020" name="Phytopathology">
        <title>Genome sequence of the chestnut blight fungus Cryphonectria parasitica EP155: A fundamental resource for an archetypical invasive plant pathogen.</title>
        <authorList>
            <person name="Crouch J.A."/>
            <person name="Dawe A."/>
            <person name="Aerts A."/>
            <person name="Barry K."/>
            <person name="Churchill A.C.L."/>
            <person name="Grimwood J."/>
            <person name="Hillman B."/>
            <person name="Milgroom M.G."/>
            <person name="Pangilinan J."/>
            <person name="Smith M."/>
            <person name="Salamov A."/>
            <person name="Schmutz J."/>
            <person name="Yadav J."/>
            <person name="Grigoriev I.V."/>
            <person name="Nuss D."/>
        </authorList>
    </citation>
    <scope>NUCLEOTIDE SEQUENCE</scope>
    <source>
        <strain evidence="4">EP155</strain>
    </source>
</reference>
<dbReference type="GO" id="GO:0044283">
    <property type="term" value="P:small molecule biosynthetic process"/>
    <property type="evidence" value="ECO:0007669"/>
    <property type="project" value="UniProtKB-ARBA"/>
</dbReference>
<comment type="caution">
    <text evidence="4">The sequence shown here is derived from an EMBL/GenBank/DDBJ whole genome shotgun (WGS) entry which is preliminary data.</text>
</comment>
<keyword evidence="2" id="KW-0408">Iron</keyword>
<dbReference type="PROSITE" id="PS51471">
    <property type="entry name" value="FE2OG_OXY"/>
    <property type="match status" value="1"/>
</dbReference>
<name>A0A9P5CL53_CRYP1</name>